<feature type="compositionally biased region" description="Acidic residues" evidence="1">
    <location>
        <begin position="576"/>
        <end position="591"/>
    </location>
</feature>
<dbReference type="Pfam" id="PF17667">
    <property type="entry name" value="Pkinase_fungal"/>
    <property type="match status" value="1"/>
</dbReference>
<feature type="region of interest" description="Disordered" evidence="1">
    <location>
        <begin position="1"/>
        <end position="65"/>
    </location>
</feature>
<dbReference type="Proteomes" id="UP000807469">
    <property type="component" value="Unassembled WGS sequence"/>
</dbReference>
<dbReference type="InterPro" id="IPR008266">
    <property type="entry name" value="Tyr_kinase_AS"/>
</dbReference>
<dbReference type="GO" id="GO:0004672">
    <property type="term" value="F:protein kinase activity"/>
    <property type="evidence" value="ECO:0007669"/>
    <property type="project" value="InterPro"/>
</dbReference>
<dbReference type="AlphaFoldDB" id="A0A9P5Z901"/>
<organism evidence="3 4">
    <name type="scientific">Pholiota conissans</name>
    <dbReference type="NCBI Taxonomy" id="109636"/>
    <lineage>
        <taxon>Eukaryota</taxon>
        <taxon>Fungi</taxon>
        <taxon>Dikarya</taxon>
        <taxon>Basidiomycota</taxon>
        <taxon>Agaricomycotina</taxon>
        <taxon>Agaricomycetes</taxon>
        <taxon>Agaricomycetidae</taxon>
        <taxon>Agaricales</taxon>
        <taxon>Agaricineae</taxon>
        <taxon>Strophariaceae</taxon>
        <taxon>Pholiota</taxon>
    </lineage>
</organism>
<feature type="domain" description="Fungal-type protein kinase" evidence="2">
    <location>
        <begin position="372"/>
        <end position="567"/>
    </location>
</feature>
<comment type="caution">
    <text evidence="3">The sequence shown here is derived from an EMBL/GenBank/DDBJ whole genome shotgun (WGS) entry which is preliminary data.</text>
</comment>
<evidence type="ECO:0000256" key="1">
    <source>
        <dbReference type="SAM" id="MobiDB-lite"/>
    </source>
</evidence>
<gene>
    <name evidence="3" type="ORF">BDN70DRAFT_828166</name>
</gene>
<keyword evidence="4" id="KW-1185">Reference proteome</keyword>
<reference evidence="3" key="1">
    <citation type="submission" date="2020-11" db="EMBL/GenBank/DDBJ databases">
        <authorList>
            <consortium name="DOE Joint Genome Institute"/>
            <person name="Ahrendt S."/>
            <person name="Riley R."/>
            <person name="Andreopoulos W."/>
            <person name="Labutti K."/>
            <person name="Pangilinan J."/>
            <person name="Ruiz-Duenas F.J."/>
            <person name="Barrasa J.M."/>
            <person name="Sanchez-Garcia M."/>
            <person name="Camarero S."/>
            <person name="Miyauchi S."/>
            <person name="Serrano A."/>
            <person name="Linde D."/>
            <person name="Babiker R."/>
            <person name="Drula E."/>
            <person name="Ayuso-Fernandez I."/>
            <person name="Pacheco R."/>
            <person name="Padilla G."/>
            <person name="Ferreira P."/>
            <person name="Barriuso J."/>
            <person name="Kellner H."/>
            <person name="Castanera R."/>
            <person name="Alfaro M."/>
            <person name="Ramirez L."/>
            <person name="Pisabarro A.G."/>
            <person name="Kuo A."/>
            <person name="Tritt A."/>
            <person name="Lipzen A."/>
            <person name="He G."/>
            <person name="Yan M."/>
            <person name="Ng V."/>
            <person name="Cullen D."/>
            <person name="Martin F."/>
            <person name="Rosso M.-N."/>
            <person name="Henrissat B."/>
            <person name="Hibbett D."/>
            <person name="Martinez A.T."/>
            <person name="Grigoriev I.V."/>
        </authorList>
    </citation>
    <scope>NUCLEOTIDE SEQUENCE</scope>
    <source>
        <strain evidence="3">CIRM-BRFM 674</strain>
    </source>
</reference>
<feature type="compositionally biased region" description="Basic residues" evidence="1">
    <location>
        <begin position="30"/>
        <end position="39"/>
    </location>
</feature>
<dbReference type="InterPro" id="IPR011009">
    <property type="entry name" value="Kinase-like_dom_sf"/>
</dbReference>
<dbReference type="InterPro" id="IPR040976">
    <property type="entry name" value="Pkinase_fungal"/>
</dbReference>
<evidence type="ECO:0000313" key="4">
    <source>
        <dbReference type="Proteomes" id="UP000807469"/>
    </source>
</evidence>
<dbReference type="Gene3D" id="1.10.510.10">
    <property type="entry name" value="Transferase(Phosphotransferase) domain 1"/>
    <property type="match status" value="1"/>
</dbReference>
<proteinExistence type="predicted"/>
<dbReference type="PROSITE" id="PS00109">
    <property type="entry name" value="PROTEIN_KINASE_TYR"/>
    <property type="match status" value="1"/>
</dbReference>
<dbReference type="SUPFAM" id="SSF56112">
    <property type="entry name" value="Protein kinase-like (PK-like)"/>
    <property type="match status" value="1"/>
</dbReference>
<feature type="region of interest" description="Disordered" evidence="1">
    <location>
        <begin position="576"/>
        <end position="607"/>
    </location>
</feature>
<protein>
    <recommendedName>
        <fullName evidence="2">Fungal-type protein kinase domain-containing protein</fullName>
    </recommendedName>
</protein>
<evidence type="ECO:0000259" key="2">
    <source>
        <dbReference type="Pfam" id="PF17667"/>
    </source>
</evidence>
<dbReference type="OrthoDB" id="5592585at2759"/>
<sequence>MEERFTTPEPPEEASPAPPFSILPIPSSRFYKKKTRPTKKLPETTPPARKASGTMPNTTEFRKRDEANKDLAKEMKGHFVGPMDPNDYLEAFLPEPKPQPKRSVPKDPWKNVIYRRVSEEEMYEPFLEAVAQFTPGMKFFDTHTTKDMEADYLSPDVSGYLESDLPDDGNKPDFSKMSLFIEFKFRPKQDPFEDPERGKSINRNTFHFEKDTEEHMAHRGQIGAYSAAISGSQFRVHVFSVSICGDTARFIRWDRAGAVVSQSFNYIESPGFLSSFFRRYANLASRQQGYDPSVSKPLEDEVTAAKAAFKKALSDPFMTGLDIKPETYTDFLKVLVPNFDDATIEKPFLVPLPLPYQCRSPFARATRPTLAYDIVDKRVVFLKDYWRPETHAKEGTIYDTLEWYKVEKIAKFGTGNDVRDHITLTHEYALKSWACHRAPGEEEPIIPCLKQYRMTLLVIGRPLTHFRSTKEFVSAVADAMEAHDEAYFKAGILHRDISVGNILITDKGGILIDWDMCIRLSPEKKSARRPKRTGTWQFMSARLLQEPSASHMLEDDRESALYVLLWTALRYHDHTDNEDEDEDVDNPEDQTDADKEKDRRVKQKNKAVETEEDSFLKRFDEATVAKMIDAYDRAADNAMTVNGKKTSIRQTAANLIRAFDEAYTDAEGEIRGGVAKSSFLTAGSIAINFKGLPQFNALIQDLCSKFAYRYINPDSQTHTDNREQQIKARGWLVETMRNYLKTGDGWLSDDAATAQDTVTQSSTGHKRKLDQTRIDKIQGKKKRAKSAAV</sequence>
<accession>A0A9P5Z901</accession>
<name>A0A9P5Z901_9AGAR</name>
<dbReference type="PANTHER" id="PTHR38248">
    <property type="entry name" value="FUNK1 6"/>
    <property type="match status" value="1"/>
</dbReference>
<evidence type="ECO:0000313" key="3">
    <source>
        <dbReference type="EMBL" id="KAF9483011.1"/>
    </source>
</evidence>
<dbReference type="EMBL" id="MU155158">
    <property type="protein sequence ID" value="KAF9483011.1"/>
    <property type="molecule type" value="Genomic_DNA"/>
</dbReference>
<dbReference type="PANTHER" id="PTHR38248:SF2">
    <property type="entry name" value="FUNK1 11"/>
    <property type="match status" value="1"/>
</dbReference>